<accession>A0A4Y2X9F8</accession>
<comment type="caution">
    <text evidence="1">The sequence shown here is derived from an EMBL/GenBank/DDBJ whole genome shotgun (WGS) entry which is preliminary data.</text>
</comment>
<keyword evidence="2" id="KW-1185">Reference proteome</keyword>
<sequence>MHVAQLGVILFRCGDEITIARWRTCIIVDLISINARWWGNITTGGGVSISRDGDSHELEPDGGVLEHYSTPNQNPNFFQNPKSEFPIPNSDSQIPIRIYIRMEVWWCNTNF</sequence>
<protein>
    <submittedName>
        <fullName evidence="1">Uncharacterized protein</fullName>
    </submittedName>
</protein>
<evidence type="ECO:0000313" key="2">
    <source>
        <dbReference type="Proteomes" id="UP000499080"/>
    </source>
</evidence>
<dbReference type="AlphaFoldDB" id="A0A4Y2X9F8"/>
<gene>
    <name evidence="1" type="ORF">AVEN_204031_1</name>
</gene>
<name>A0A4Y2X9F8_ARAVE</name>
<evidence type="ECO:0000313" key="1">
    <source>
        <dbReference type="EMBL" id="GBO46241.1"/>
    </source>
</evidence>
<dbReference type="Proteomes" id="UP000499080">
    <property type="component" value="Unassembled WGS sequence"/>
</dbReference>
<proteinExistence type="predicted"/>
<dbReference type="EMBL" id="BGPR01073788">
    <property type="protein sequence ID" value="GBO46241.1"/>
    <property type="molecule type" value="Genomic_DNA"/>
</dbReference>
<reference evidence="1 2" key="1">
    <citation type="journal article" date="2019" name="Sci. Rep.">
        <title>Orb-weaving spider Araneus ventricosus genome elucidates the spidroin gene catalogue.</title>
        <authorList>
            <person name="Kono N."/>
            <person name="Nakamura H."/>
            <person name="Ohtoshi R."/>
            <person name="Moran D.A.P."/>
            <person name="Shinohara A."/>
            <person name="Yoshida Y."/>
            <person name="Fujiwara M."/>
            <person name="Mori M."/>
            <person name="Tomita M."/>
            <person name="Arakawa K."/>
        </authorList>
    </citation>
    <scope>NUCLEOTIDE SEQUENCE [LARGE SCALE GENOMIC DNA]</scope>
</reference>
<organism evidence="1 2">
    <name type="scientific">Araneus ventricosus</name>
    <name type="common">Orbweaver spider</name>
    <name type="synonym">Epeira ventricosa</name>
    <dbReference type="NCBI Taxonomy" id="182803"/>
    <lineage>
        <taxon>Eukaryota</taxon>
        <taxon>Metazoa</taxon>
        <taxon>Ecdysozoa</taxon>
        <taxon>Arthropoda</taxon>
        <taxon>Chelicerata</taxon>
        <taxon>Arachnida</taxon>
        <taxon>Araneae</taxon>
        <taxon>Araneomorphae</taxon>
        <taxon>Entelegynae</taxon>
        <taxon>Araneoidea</taxon>
        <taxon>Araneidae</taxon>
        <taxon>Araneus</taxon>
    </lineage>
</organism>